<organism evidence="1">
    <name type="scientific">uncultured Sulfurovum sp</name>
    <dbReference type="NCBI Taxonomy" id="269237"/>
    <lineage>
        <taxon>Bacteria</taxon>
        <taxon>Pseudomonadati</taxon>
        <taxon>Campylobacterota</taxon>
        <taxon>Epsilonproteobacteria</taxon>
        <taxon>Campylobacterales</taxon>
        <taxon>Sulfurovaceae</taxon>
        <taxon>Sulfurovum</taxon>
        <taxon>environmental samples</taxon>
    </lineage>
</organism>
<gene>
    <name evidence="1" type="ORF">HELGO_WM17778</name>
</gene>
<reference evidence="1" key="1">
    <citation type="submission" date="2020-01" db="EMBL/GenBank/DDBJ databases">
        <authorList>
            <person name="Meier V. D."/>
            <person name="Meier V D."/>
        </authorList>
    </citation>
    <scope>NUCLEOTIDE SEQUENCE</scope>
    <source>
        <strain evidence="1">HLG_WM_MAG_04</strain>
    </source>
</reference>
<dbReference type="AlphaFoldDB" id="A0A6S6SW52"/>
<accession>A0A6S6SW52</accession>
<dbReference type="EMBL" id="CACVAX010000029">
    <property type="protein sequence ID" value="CAA6810314.1"/>
    <property type="molecule type" value="Genomic_DNA"/>
</dbReference>
<sequence>MIIDELYTFVQKKSKKCYVWVSVVVTTRGRKFYFYHVSKFKSAEELLNFKLTLPKVDKIYCDGNKVPTMQKSKFTNIVENVNSQIRDKVSYLVRKSKAHAKSIEWLDHRLAMFFVNLNLRG</sequence>
<name>A0A6S6SW52_9BACT</name>
<evidence type="ECO:0008006" key="2">
    <source>
        <dbReference type="Google" id="ProtNLM"/>
    </source>
</evidence>
<protein>
    <recommendedName>
        <fullName evidence="2">Transposase</fullName>
    </recommendedName>
</protein>
<evidence type="ECO:0000313" key="1">
    <source>
        <dbReference type="EMBL" id="CAA6810314.1"/>
    </source>
</evidence>
<proteinExistence type="predicted"/>